<accession>D5CRK7</accession>
<evidence type="ECO:0008006" key="4">
    <source>
        <dbReference type="Google" id="ProtNLM"/>
    </source>
</evidence>
<gene>
    <name evidence="2" type="ordered locus">Slit_1356</name>
</gene>
<dbReference type="HOGENOM" id="CLU_176013_1_0_4"/>
<dbReference type="OrthoDB" id="6089671at2"/>
<dbReference type="KEGG" id="slt:Slit_1356"/>
<dbReference type="EMBL" id="CP001965">
    <property type="protein sequence ID" value="ADE11593.1"/>
    <property type="molecule type" value="Genomic_DNA"/>
</dbReference>
<protein>
    <recommendedName>
        <fullName evidence="4">Secreted protein</fullName>
    </recommendedName>
</protein>
<keyword evidence="1" id="KW-0732">Signal</keyword>
<evidence type="ECO:0000313" key="3">
    <source>
        <dbReference type="Proteomes" id="UP000001625"/>
    </source>
</evidence>
<feature type="chain" id="PRO_5003069696" description="Secreted protein" evidence="1">
    <location>
        <begin position="21"/>
        <end position="66"/>
    </location>
</feature>
<reference evidence="2 3" key="1">
    <citation type="submission" date="2010-03" db="EMBL/GenBank/DDBJ databases">
        <title>Complete sequence of Sideroxydans lithotrophicus ES-1.</title>
        <authorList>
            <consortium name="US DOE Joint Genome Institute"/>
            <person name="Lucas S."/>
            <person name="Copeland A."/>
            <person name="Lapidus A."/>
            <person name="Cheng J.-F."/>
            <person name="Bruce D."/>
            <person name="Goodwin L."/>
            <person name="Pitluck S."/>
            <person name="Munk A.C."/>
            <person name="Detter J.C."/>
            <person name="Han C."/>
            <person name="Tapia R."/>
            <person name="Larimer F."/>
            <person name="Land M."/>
            <person name="Hauser L."/>
            <person name="Kyrpides N."/>
            <person name="Ivanova N."/>
            <person name="Emerson D."/>
            <person name="Woyke T."/>
        </authorList>
    </citation>
    <scope>NUCLEOTIDE SEQUENCE [LARGE SCALE GENOMIC DNA]</scope>
    <source>
        <strain evidence="2 3">ES-1</strain>
    </source>
</reference>
<evidence type="ECO:0000256" key="1">
    <source>
        <dbReference type="SAM" id="SignalP"/>
    </source>
</evidence>
<dbReference type="AlphaFoldDB" id="D5CRK7"/>
<dbReference type="Proteomes" id="UP000001625">
    <property type="component" value="Chromosome"/>
</dbReference>
<evidence type="ECO:0000313" key="2">
    <source>
        <dbReference type="EMBL" id="ADE11593.1"/>
    </source>
</evidence>
<sequence length="66" mass="7352" precursor="true">MTSRFAVGGMLLLLCFGAFAAGAPWYKWKNRTDGTIICAQISPGEAWYRFQGPYMESRCSKLGNPQ</sequence>
<name>D5CRK7_SIDLE</name>
<organism evidence="2 3">
    <name type="scientific">Sideroxydans lithotrophicus (strain ES-1)</name>
    <dbReference type="NCBI Taxonomy" id="580332"/>
    <lineage>
        <taxon>Bacteria</taxon>
        <taxon>Pseudomonadati</taxon>
        <taxon>Pseudomonadota</taxon>
        <taxon>Betaproteobacteria</taxon>
        <taxon>Nitrosomonadales</taxon>
        <taxon>Gallionellaceae</taxon>
        <taxon>Sideroxydans</taxon>
    </lineage>
</organism>
<proteinExistence type="predicted"/>
<feature type="signal peptide" evidence="1">
    <location>
        <begin position="1"/>
        <end position="20"/>
    </location>
</feature>
<keyword evidence="3" id="KW-1185">Reference proteome</keyword>
<dbReference type="eggNOG" id="ENOG50316CJ">
    <property type="taxonomic scope" value="Bacteria"/>
</dbReference>